<dbReference type="PANTHER" id="PTHR42823">
    <property type="entry name" value="ATP SYNTHASE SUBUNIT A, CHLOROPLASTIC"/>
    <property type="match status" value="1"/>
</dbReference>
<keyword evidence="10 11" id="KW-0066">ATP synthesis</keyword>
<sequence length="245" mass="27207">MEHGSPTLTLDFFGVPIVFELATSLMIIITCVVIFLTLFFMTRKLSVRPSGKGQVLVEALMNFIKGIIKSNMAWKDGAQFHFLALTLFLFIIVGNLIGIPFSFVAPDAEHTLWIKSPTADPVVTLTLAGLMIVMTHYYGVKAQGMGGYLKQYITPMWWLAPIKIIEEFTYNLTLGLRLYGNVYAGEILLLLLLQLVTTGGILGAVGGFVPMMVWQGFKVFIGAIQAFIFVMLSMVYLSHKLSDDH</sequence>
<dbReference type="PANTHER" id="PTHR42823:SF3">
    <property type="entry name" value="ATP SYNTHASE SUBUNIT A, CHLOROPLASTIC"/>
    <property type="match status" value="1"/>
</dbReference>
<dbReference type="PROSITE" id="PS00449">
    <property type="entry name" value="ATPASE_A"/>
    <property type="match status" value="1"/>
</dbReference>
<dbReference type="Proteomes" id="UP000589351">
    <property type="component" value="Unassembled WGS sequence"/>
</dbReference>
<dbReference type="InterPro" id="IPR035908">
    <property type="entry name" value="F0_ATP_A_sf"/>
</dbReference>
<gene>
    <name evidence="11 13" type="primary">atpB</name>
    <name evidence="13" type="ORF">JEODO184_00521</name>
</gene>
<feature type="transmembrane region" description="Helical" evidence="11">
    <location>
        <begin position="219"/>
        <end position="237"/>
    </location>
</feature>
<dbReference type="InterPro" id="IPR045082">
    <property type="entry name" value="ATP_syn_F0_a_bact/chloroplast"/>
</dbReference>
<dbReference type="HAMAP" id="MF_01393">
    <property type="entry name" value="ATP_synth_a_bact"/>
    <property type="match status" value="1"/>
</dbReference>
<dbReference type="InterPro" id="IPR023011">
    <property type="entry name" value="ATP_synth_F0_asu_AS"/>
</dbReference>
<organism evidence="13 14">
    <name type="scientific">Jeotgalicoccus meleagridis</name>
    <dbReference type="NCBI Taxonomy" id="2759181"/>
    <lineage>
        <taxon>Bacteria</taxon>
        <taxon>Bacillati</taxon>
        <taxon>Bacillota</taxon>
        <taxon>Bacilli</taxon>
        <taxon>Bacillales</taxon>
        <taxon>Staphylococcaceae</taxon>
        <taxon>Jeotgalicoccus</taxon>
    </lineage>
</organism>
<feature type="transmembrane region" description="Helical" evidence="11">
    <location>
        <begin position="187"/>
        <end position="213"/>
    </location>
</feature>
<keyword evidence="8 11" id="KW-0406">Ion transport</keyword>
<dbReference type="GO" id="GO:0005886">
    <property type="term" value="C:plasma membrane"/>
    <property type="evidence" value="ECO:0007669"/>
    <property type="project" value="UniProtKB-SubCell"/>
</dbReference>
<feature type="transmembrane region" description="Helical" evidence="11">
    <location>
        <begin position="121"/>
        <end position="140"/>
    </location>
</feature>
<evidence type="ECO:0000256" key="9">
    <source>
        <dbReference type="ARBA" id="ARBA00023136"/>
    </source>
</evidence>
<dbReference type="GO" id="GO:0042777">
    <property type="term" value="P:proton motive force-driven plasma membrane ATP synthesis"/>
    <property type="evidence" value="ECO:0007669"/>
    <property type="project" value="TreeGrafter"/>
</dbReference>
<protein>
    <recommendedName>
        <fullName evidence="11 12">ATP synthase subunit a</fullName>
    </recommendedName>
    <alternativeName>
        <fullName evidence="11">ATP synthase F0 sector subunit a</fullName>
    </alternativeName>
    <alternativeName>
        <fullName evidence="11">F-ATPase subunit 6</fullName>
    </alternativeName>
</protein>
<comment type="caution">
    <text evidence="13">The sequence shown here is derived from an EMBL/GenBank/DDBJ whole genome shotgun (WGS) entry which is preliminary data.</text>
</comment>
<evidence type="ECO:0000256" key="12">
    <source>
        <dbReference type="RuleBase" id="RU000483"/>
    </source>
</evidence>
<dbReference type="NCBIfam" id="TIGR01131">
    <property type="entry name" value="ATP_synt_6_or_A"/>
    <property type="match status" value="1"/>
</dbReference>
<comment type="similarity">
    <text evidence="2 11 12">Belongs to the ATPase A chain family.</text>
</comment>
<dbReference type="GO" id="GO:0046933">
    <property type="term" value="F:proton-transporting ATP synthase activity, rotational mechanism"/>
    <property type="evidence" value="ECO:0007669"/>
    <property type="project" value="UniProtKB-UniRule"/>
</dbReference>
<evidence type="ECO:0000256" key="4">
    <source>
        <dbReference type="ARBA" id="ARBA00022547"/>
    </source>
</evidence>
<dbReference type="AlphaFoldDB" id="A0A6V7RA43"/>
<dbReference type="NCBIfam" id="NF004479">
    <property type="entry name" value="PRK05815.1-4"/>
    <property type="match status" value="1"/>
</dbReference>
<dbReference type="SUPFAM" id="SSF81336">
    <property type="entry name" value="F1F0 ATP synthase subunit A"/>
    <property type="match status" value="1"/>
</dbReference>
<dbReference type="PRINTS" id="PR00123">
    <property type="entry name" value="ATPASEA"/>
</dbReference>
<feature type="transmembrane region" description="Helical" evidence="11">
    <location>
        <begin position="80"/>
        <end position="101"/>
    </location>
</feature>
<keyword evidence="7 11" id="KW-1133">Transmembrane helix</keyword>
<proteinExistence type="inferred from homology"/>
<accession>A0A6V7RA43</accession>
<dbReference type="EMBL" id="CAJEWD010000004">
    <property type="protein sequence ID" value="CAD2073652.1"/>
    <property type="molecule type" value="Genomic_DNA"/>
</dbReference>
<evidence type="ECO:0000256" key="8">
    <source>
        <dbReference type="ARBA" id="ARBA00023065"/>
    </source>
</evidence>
<keyword evidence="3 11" id="KW-0813">Transport</keyword>
<keyword evidence="11" id="KW-1003">Cell membrane</keyword>
<feature type="transmembrane region" description="Helical" evidence="11">
    <location>
        <begin position="12"/>
        <end position="40"/>
    </location>
</feature>
<reference evidence="13 14" key="1">
    <citation type="submission" date="2020-07" db="EMBL/GenBank/DDBJ databases">
        <authorList>
            <person name="Criscuolo A."/>
        </authorList>
    </citation>
    <scope>NUCLEOTIDE SEQUENCE [LARGE SCALE GENOMIC DNA]</scope>
    <source>
        <strain evidence="13">CIP111649</strain>
    </source>
</reference>
<evidence type="ECO:0000256" key="10">
    <source>
        <dbReference type="ARBA" id="ARBA00023310"/>
    </source>
</evidence>
<keyword evidence="5 11" id="KW-0812">Transmembrane</keyword>
<evidence type="ECO:0000313" key="14">
    <source>
        <dbReference type="Proteomes" id="UP000589351"/>
    </source>
</evidence>
<dbReference type="GO" id="GO:0045259">
    <property type="term" value="C:proton-transporting ATP synthase complex"/>
    <property type="evidence" value="ECO:0007669"/>
    <property type="project" value="UniProtKB-KW"/>
</dbReference>
<dbReference type="Pfam" id="PF00119">
    <property type="entry name" value="ATP-synt_A"/>
    <property type="match status" value="1"/>
</dbReference>
<keyword evidence="14" id="KW-1185">Reference proteome</keyword>
<evidence type="ECO:0000256" key="1">
    <source>
        <dbReference type="ARBA" id="ARBA00004141"/>
    </source>
</evidence>
<keyword evidence="6 11" id="KW-0375">Hydrogen ion transport</keyword>
<evidence type="ECO:0000256" key="3">
    <source>
        <dbReference type="ARBA" id="ARBA00022448"/>
    </source>
</evidence>
<comment type="subcellular location">
    <subcellularLocation>
        <location evidence="11 12">Cell membrane</location>
        <topology evidence="11 12">Multi-pass membrane protein</topology>
    </subcellularLocation>
    <subcellularLocation>
        <location evidence="1">Membrane</location>
        <topology evidence="1">Multi-pass membrane protein</topology>
    </subcellularLocation>
</comment>
<keyword evidence="4 11" id="KW-0138">CF(0)</keyword>
<dbReference type="CDD" id="cd00310">
    <property type="entry name" value="ATP-synt_Fo_a_6"/>
    <property type="match status" value="1"/>
</dbReference>
<evidence type="ECO:0000256" key="7">
    <source>
        <dbReference type="ARBA" id="ARBA00022989"/>
    </source>
</evidence>
<comment type="function">
    <text evidence="11 12">Key component of the proton channel; it plays a direct role in the translocation of protons across the membrane.</text>
</comment>
<dbReference type="RefSeq" id="WP_185125069.1">
    <property type="nucleotide sequence ID" value="NZ_CAJEWD010000004.1"/>
</dbReference>
<evidence type="ECO:0000256" key="2">
    <source>
        <dbReference type="ARBA" id="ARBA00006810"/>
    </source>
</evidence>
<keyword evidence="9 11" id="KW-0472">Membrane</keyword>
<evidence type="ECO:0000256" key="11">
    <source>
        <dbReference type="HAMAP-Rule" id="MF_01393"/>
    </source>
</evidence>
<name>A0A6V7RA43_9STAP</name>
<dbReference type="InterPro" id="IPR000568">
    <property type="entry name" value="ATP_synth_F0_asu"/>
</dbReference>
<evidence type="ECO:0000256" key="6">
    <source>
        <dbReference type="ARBA" id="ARBA00022781"/>
    </source>
</evidence>
<dbReference type="Gene3D" id="1.20.120.220">
    <property type="entry name" value="ATP synthase, F0 complex, subunit A"/>
    <property type="match status" value="1"/>
</dbReference>
<evidence type="ECO:0000256" key="5">
    <source>
        <dbReference type="ARBA" id="ARBA00022692"/>
    </source>
</evidence>
<evidence type="ECO:0000313" key="13">
    <source>
        <dbReference type="EMBL" id="CAD2073652.1"/>
    </source>
</evidence>